<comment type="caution">
    <text evidence="2">The sequence shown here is derived from an EMBL/GenBank/DDBJ whole genome shotgun (WGS) entry which is preliminary data.</text>
</comment>
<dbReference type="EMBL" id="JGVH01000018">
    <property type="protein sequence ID" value="KER04120.1"/>
    <property type="molecule type" value="Genomic_DNA"/>
</dbReference>
<dbReference type="InterPro" id="IPR017737">
    <property type="entry name" value="TssE1-like"/>
</dbReference>
<sequence length="146" mass="16501">MKKKIDKPSLHECLFGNFSGGLDLHQVSEENQVILSVLDNMQCILNCRAGSLTHLPDYGLPDLNTILQGLPESSQRLISTIEHTLLTYEPRLKQVSVTLLPEIEPARLRYHINAELKGVGRVHFGTEFIPEGKVLIRHLRQQGRID</sequence>
<dbReference type="NCBIfam" id="TIGR03357">
    <property type="entry name" value="VI_zyme"/>
    <property type="match status" value="1"/>
</dbReference>
<dbReference type="Pfam" id="PF04965">
    <property type="entry name" value="GPW_gp25"/>
    <property type="match status" value="1"/>
</dbReference>
<dbReference type="Gene3D" id="3.10.450.40">
    <property type="match status" value="1"/>
</dbReference>
<dbReference type="InterPro" id="IPR007048">
    <property type="entry name" value="IraD/Gp25-like"/>
</dbReference>
<evidence type="ECO:0000313" key="2">
    <source>
        <dbReference type="EMBL" id="KER04120.1"/>
    </source>
</evidence>
<dbReference type="RefSeq" id="WP_023046091.1">
    <property type="nucleotide sequence ID" value="NZ_CAWLUD010000018.1"/>
</dbReference>
<dbReference type="SUPFAM" id="SSF160719">
    <property type="entry name" value="gpW/gp25-like"/>
    <property type="match status" value="1"/>
</dbReference>
<name>A0A081RZL7_PHOTE</name>
<dbReference type="AlphaFoldDB" id="A0A081RZL7"/>
<gene>
    <name evidence="2" type="ORF">MEG1DRAFT_01234</name>
</gene>
<accession>A0A081RZL7</accession>
<feature type="domain" description="IraD/Gp25-like" evidence="1">
    <location>
        <begin position="36"/>
        <end position="117"/>
    </location>
</feature>
<proteinExistence type="predicted"/>
<protein>
    <submittedName>
        <fullName evidence="2">Type VI secretion system lysozyme-like protein</fullName>
    </submittedName>
</protein>
<evidence type="ECO:0000259" key="1">
    <source>
        <dbReference type="Pfam" id="PF04965"/>
    </source>
</evidence>
<reference evidence="2 3" key="1">
    <citation type="submission" date="2014-03" db="EMBL/GenBank/DDBJ databases">
        <title>Draft Genome of Photorhabdus temperata Meg1.</title>
        <authorList>
            <person name="Hurst S.G.IV."/>
            <person name="Morris K."/>
            <person name="Thomas K."/>
            <person name="Tisa L.S."/>
        </authorList>
    </citation>
    <scope>NUCLEOTIDE SEQUENCE [LARGE SCALE GENOMIC DNA]</scope>
    <source>
        <strain evidence="2 3">Meg1</strain>
    </source>
</reference>
<organism evidence="2 3">
    <name type="scientific">Photorhabdus temperata subsp. temperata Meg1</name>
    <dbReference type="NCBI Taxonomy" id="1393735"/>
    <lineage>
        <taxon>Bacteria</taxon>
        <taxon>Pseudomonadati</taxon>
        <taxon>Pseudomonadota</taxon>
        <taxon>Gammaproteobacteria</taxon>
        <taxon>Enterobacterales</taxon>
        <taxon>Morganellaceae</taxon>
        <taxon>Photorhabdus</taxon>
    </lineage>
</organism>
<evidence type="ECO:0000313" key="3">
    <source>
        <dbReference type="Proteomes" id="UP000028002"/>
    </source>
</evidence>
<dbReference type="PATRIC" id="fig|1393735.3.peg.1279"/>
<dbReference type="Proteomes" id="UP000028002">
    <property type="component" value="Unassembled WGS sequence"/>
</dbReference>